<dbReference type="GO" id="GO:0009523">
    <property type="term" value="C:photosystem II"/>
    <property type="evidence" value="ECO:0007669"/>
    <property type="project" value="UniProtKB-KW"/>
</dbReference>
<evidence type="ECO:0000256" key="3">
    <source>
        <dbReference type="ARBA" id="ARBA00022640"/>
    </source>
</evidence>
<evidence type="ECO:0000256" key="2">
    <source>
        <dbReference type="ARBA" id="ARBA00022531"/>
    </source>
</evidence>
<gene>
    <name evidence="6" type="primary">ycf39</name>
</gene>
<dbReference type="PANTHER" id="PTHR47128">
    <property type="match status" value="1"/>
</dbReference>
<reference evidence="6" key="1">
    <citation type="journal article" date="2019" name="Mol. Phylogenet. Evol.">
        <title>Morphological evolution and classification of the red algal order Ceramiales inferred using plastid phylogenomics.</title>
        <authorList>
            <person name="Diaz-Tapia P."/>
            <person name="Pasella M.M."/>
            <person name="Verbruggen H."/>
            <person name="Maggs C.A."/>
        </authorList>
    </citation>
    <scope>NUCLEOTIDE SEQUENCE</scope>
    <source>
        <strain evidence="6">PD2995</strain>
    </source>
</reference>
<feature type="domain" description="NmrA-like" evidence="5">
    <location>
        <begin position="3"/>
        <end position="258"/>
    </location>
</feature>
<dbReference type="CDD" id="cd05243">
    <property type="entry name" value="SDR_a5"/>
    <property type="match status" value="1"/>
</dbReference>
<name>A0A4D6X4U6_9FLOR</name>
<dbReference type="GO" id="GO:0009536">
    <property type="term" value="C:plastid"/>
    <property type="evidence" value="ECO:0007669"/>
    <property type="project" value="UniProtKB-SubCell"/>
</dbReference>
<keyword evidence="2" id="KW-0602">Photosynthesis</keyword>
<dbReference type="EMBL" id="MK814736">
    <property type="protein sequence ID" value="QCI08685.1"/>
    <property type="molecule type" value="Genomic_DNA"/>
</dbReference>
<accession>A0A4D6X4U6</accession>
<organism evidence="6">
    <name type="scientific">Sphondylothamnion multifidum</name>
    <dbReference type="NCBI Taxonomy" id="193186"/>
    <lineage>
        <taxon>Eukaryota</taxon>
        <taxon>Rhodophyta</taxon>
        <taxon>Florideophyceae</taxon>
        <taxon>Rhodymeniophycidae</taxon>
        <taxon>Ceramiales</taxon>
        <taxon>Ceramiaceae</taxon>
        <taxon>Sphondylothamnion</taxon>
    </lineage>
</organism>
<evidence type="ECO:0000259" key="5">
    <source>
        <dbReference type="Pfam" id="PF05368"/>
    </source>
</evidence>
<protein>
    <recommendedName>
        <fullName evidence="5">NmrA-like domain-containing protein</fullName>
    </recommendedName>
</protein>
<evidence type="ECO:0000256" key="1">
    <source>
        <dbReference type="ARBA" id="ARBA00004474"/>
    </source>
</evidence>
<keyword evidence="4" id="KW-0604">Photosystem II</keyword>
<dbReference type="Pfam" id="PF05368">
    <property type="entry name" value="NmrA"/>
    <property type="match status" value="1"/>
</dbReference>
<sequence length="323" mass="37099">MSLLVLGGTGTLGRQIVRKALNEGFHVKCFVRNFRKASFLKEWGAQLVYGDLALPETIPLTLYGITAIIDASTTRANNLQNAREIDLYGKYIFIQSAIKAKIKRYIFFSFLNAYKYPDIPLIKLKLNMENRLQESRLNYTVFYLAGFFQGIIPQYAIPILDKKSVWITGEHTPIAYINTQDIANMVVKSLSIEQFNNNIFPIVGSKAWSSSEIIQLCEKISGQKAKIAAIPYQILKIVQSFTNFFQWSWNISERLAFMEVLSQGDNFITSMQIVYKLLQINENNIESLETYLQEYFGTIMKKLKELNYEQFSNINSSLDDSNF</sequence>
<dbReference type="InterPro" id="IPR008030">
    <property type="entry name" value="NmrA-like"/>
</dbReference>
<evidence type="ECO:0000256" key="4">
    <source>
        <dbReference type="ARBA" id="ARBA00023276"/>
    </source>
</evidence>
<dbReference type="InterPro" id="IPR044256">
    <property type="entry name" value="HCF244-like"/>
</dbReference>
<dbReference type="InterPro" id="IPR036291">
    <property type="entry name" value="NAD(P)-bd_dom_sf"/>
</dbReference>
<proteinExistence type="predicted"/>
<dbReference type="AlphaFoldDB" id="A0A4D6X4U6"/>
<keyword evidence="3 6" id="KW-0934">Plastid</keyword>
<dbReference type="PANTHER" id="PTHR47128:SF2">
    <property type="entry name" value="PROTEIN HIGH CHLOROPHYLL FLUORESCENCE PHENOTYPE 244, CHLOROPLASTIC"/>
    <property type="match status" value="1"/>
</dbReference>
<dbReference type="SUPFAM" id="SSF51735">
    <property type="entry name" value="NAD(P)-binding Rossmann-fold domains"/>
    <property type="match status" value="1"/>
</dbReference>
<reference evidence="6" key="2">
    <citation type="submission" date="2019-04" db="EMBL/GenBank/DDBJ databases">
        <authorList>
            <person name="Pasella M."/>
        </authorList>
    </citation>
    <scope>NUCLEOTIDE SEQUENCE</scope>
    <source>
        <strain evidence="6">PD2995</strain>
    </source>
</reference>
<evidence type="ECO:0000313" key="6">
    <source>
        <dbReference type="EMBL" id="QCI08685.1"/>
    </source>
</evidence>
<comment type="subcellular location">
    <subcellularLocation>
        <location evidence="1">Plastid</location>
    </subcellularLocation>
</comment>
<dbReference type="GO" id="GO:0015979">
    <property type="term" value="P:photosynthesis"/>
    <property type="evidence" value="ECO:0007669"/>
    <property type="project" value="UniProtKB-KW"/>
</dbReference>
<geneLocation type="plastid" evidence="6"/>
<dbReference type="Gene3D" id="3.40.50.720">
    <property type="entry name" value="NAD(P)-binding Rossmann-like Domain"/>
    <property type="match status" value="1"/>
</dbReference>